<name>A0A5B8CTE7_9PROT</name>
<dbReference type="SUPFAM" id="SSF52540">
    <property type="entry name" value="P-loop containing nucleoside triphosphate hydrolases"/>
    <property type="match status" value="1"/>
</dbReference>
<keyword evidence="4" id="KW-1185">Reference proteome</keyword>
<dbReference type="PANTHER" id="PTHR11070">
    <property type="entry name" value="UVRD / RECB / PCRA DNA HELICASE FAMILY MEMBER"/>
    <property type="match status" value="1"/>
</dbReference>
<dbReference type="Proteomes" id="UP000311008">
    <property type="component" value="Chromosome"/>
</dbReference>
<evidence type="ECO:0000259" key="2">
    <source>
        <dbReference type="Pfam" id="PF13538"/>
    </source>
</evidence>
<dbReference type="EMBL" id="CP040946">
    <property type="protein sequence ID" value="QDC44577.1"/>
    <property type="molecule type" value="Genomic_DNA"/>
</dbReference>
<dbReference type="InterPro" id="IPR000212">
    <property type="entry name" value="DNA_helicase_UvrD/REP"/>
</dbReference>
<reference evidence="4" key="1">
    <citation type="journal article" date="2019" name="ISME J.">
        <title>Evolution in action: habitat transition from sediment to the pelagial leads to genome streamlining in Methylophilaceae.</title>
        <authorList>
            <person name="Salcher M."/>
            <person name="Schaefle D."/>
            <person name="Kaspar M."/>
            <person name="Neuenschwander S.M."/>
            <person name="Ghai R."/>
        </authorList>
    </citation>
    <scope>NUCLEOTIDE SEQUENCE [LARGE SCALE GENOMIC DNA]</scope>
    <source>
        <strain evidence="4">MMS-M-51</strain>
    </source>
</reference>
<dbReference type="KEGG" id="mmec:FIU01_08570"/>
<dbReference type="Pfam" id="PF13538">
    <property type="entry name" value="UvrD_C_2"/>
    <property type="match status" value="1"/>
</dbReference>
<dbReference type="Pfam" id="PF13245">
    <property type="entry name" value="AAA_19"/>
    <property type="match status" value="1"/>
</dbReference>
<proteinExistence type="predicted"/>
<dbReference type="OrthoDB" id="393237at2"/>
<evidence type="ECO:0000313" key="4">
    <source>
        <dbReference type="Proteomes" id="UP000311008"/>
    </source>
</evidence>
<dbReference type="InterPro" id="IPR027785">
    <property type="entry name" value="UvrD-like_helicase_C"/>
</dbReference>
<dbReference type="AlphaFoldDB" id="A0A5B8CTE7"/>
<dbReference type="Pfam" id="PF08378">
    <property type="entry name" value="NERD"/>
    <property type="match status" value="1"/>
</dbReference>
<dbReference type="InterPro" id="IPR011528">
    <property type="entry name" value="NERD"/>
</dbReference>
<gene>
    <name evidence="3" type="ORF">FIU01_08570</name>
</gene>
<dbReference type="InterPro" id="IPR027417">
    <property type="entry name" value="P-loop_NTPase"/>
</dbReference>
<dbReference type="GO" id="GO:0003678">
    <property type="term" value="F:DNA helicase activity"/>
    <property type="evidence" value="ECO:0007669"/>
    <property type="project" value="InterPro"/>
</dbReference>
<evidence type="ECO:0000313" key="3">
    <source>
        <dbReference type="EMBL" id="QDC44577.1"/>
    </source>
</evidence>
<dbReference type="GO" id="GO:0005524">
    <property type="term" value="F:ATP binding"/>
    <property type="evidence" value="ECO:0007669"/>
    <property type="project" value="InterPro"/>
</dbReference>
<dbReference type="GO" id="GO:0003677">
    <property type="term" value="F:DNA binding"/>
    <property type="evidence" value="ECO:0007669"/>
    <property type="project" value="InterPro"/>
</dbReference>
<feature type="domain" description="NERD" evidence="1">
    <location>
        <begin position="18"/>
        <end position="118"/>
    </location>
</feature>
<organism evidence="3 4">
    <name type="scientific">Methylophilus medardicus</name>
    <dbReference type="NCBI Taxonomy" id="2588534"/>
    <lineage>
        <taxon>Bacteria</taxon>
        <taxon>Pseudomonadati</taxon>
        <taxon>Pseudomonadota</taxon>
        <taxon>Betaproteobacteria</taxon>
        <taxon>Nitrosomonadales</taxon>
        <taxon>Methylophilaceae</taxon>
        <taxon>Methylophilus</taxon>
    </lineage>
</organism>
<protein>
    <submittedName>
        <fullName evidence="3">DUF2075 domain-containing protein</fullName>
    </submittedName>
</protein>
<accession>A0A5B8CTE7</accession>
<sequence length="568" mass="63803">MARMIPGMTDEQLRNIQSKAEAKFYRACREQLPDDVLVIHSVGWIYRDDHGRLREGEADFTVISPNAGILTIEVKGGGVAFDAETGSWHSIDRHHNRNKIKDPFRQASKERHSIKDQLVGSTLWKDWRGKRFTLGHAVMLPDVHDARPLLSPERRIEFVGIDKDMQALSAWISRVYGFWRSGEDQPLGNQGVELVQRILCGSSEVLPALKSYLDDAEQTRIRLTAGQSKILRTIGGRKKAIISGGAGTGKTLIAVEKARQLAAQGLDVLLLCYNRPLADAISRGLGDTQNISAMSFHQLCELRMQKVQKLHNRNLRQEASDAYPGNSDKHKYEFQMPFALALSNEILDEKFDALLIDEAQDFSSDYWLAMDGLLKNYDAGHLYIFLDENQSLYRRPAELPITDEPFYLAANCRNTAQIHRCGYAYYSGEDVDEPDLNGQEIKRISVESDSSQANEISRIIIGLLSQGVRPEDIVVLLAKQPKNYLYELLKAHKLTPSTEWSEGTVGRKNAILVDTVARFKGLEAPVVILWLGDEIIDVGYQELLYVGITRAKSLLFVVGSKRTLPLIG</sequence>
<evidence type="ECO:0000259" key="1">
    <source>
        <dbReference type="Pfam" id="PF08378"/>
    </source>
</evidence>
<dbReference type="RefSeq" id="WP_140003907.1">
    <property type="nucleotide sequence ID" value="NZ_CP040946.1"/>
</dbReference>
<feature type="domain" description="UvrD-like helicase C-terminal" evidence="2">
    <location>
        <begin position="512"/>
        <end position="558"/>
    </location>
</feature>
<dbReference type="Gene3D" id="3.40.50.300">
    <property type="entry name" value="P-loop containing nucleotide triphosphate hydrolases"/>
    <property type="match status" value="2"/>
</dbReference>